<evidence type="ECO:0000313" key="1">
    <source>
        <dbReference type="EnsemblPlants" id="QL04p060986:mrna"/>
    </source>
</evidence>
<organism evidence="1 2">
    <name type="scientific">Quercus lobata</name>
    <name type="common">Valley oak</name>
    <dbReference type="NCBI Taxonomy" id="97700"/>
    <lineage>
        <taxon>Eukaryota</taxon>
        <taxon>Viridiplantae</taxon>
        <taxon>Streptophyta</taxon>
        <taxon>Embryophyta</taxon>
        <taxon>Tracheophyta</taxon>
        <taxon>Spermatophyta</taxon>
        <taxon>Magnoliopsida</taxon>
        <taxon>eudicotyledons</taxon>
        <taxon>Gunneridae</taxon>
        <taxon>Pentapetalae</taxon>
        <taxon>rosids</taxon>
        <taxon>fabids</taxon>
        <taxon>Fagales</taxon>
        <taxon>Fagaceae</taxon>
        <taxon>Quercus</taxon>
    </lineage>
</organism>
<proteinExistence type="predicted"/>
<dbReference type="Proteomes" id="UP000594261">
    <property type="component" value="Chromosome 4"/>
</dbReference>
<protein>
    <submittedName>
        <fullName evidence="1">Uncharacterized protein</fullName>
    </submittedName>
</protein>
<name>A0A7N2R3F5_QUELO</name>
<dbReference type="SUPFAM" id="SSF49599">
    <property type="entry name" value="TRAF domain-like"/>
    <property type="match status" value="1"/>
</dbReference>
<dbReference type="PANTHER" id="PTHR47242">
    <property type="entry name" value="TRAF-LIKE FAMILY PROTEIN"/>
    <property type="match status" value="1"/>
</dbReference>
<evidence type="ECO:0000313" key="2">
    <source>
        <dbReference type="Proteomes" id="UP000594261"/>
    </source>
</evidence>
<accession>A0A7N2R3F5</accession>
<dbReference type="Gene3D" id="2.60.210.10">
    <property type="entry name" value="Apoptosis, Tumor Necrosis Factor Receptor Associated Protein 2, Chain A"/>
    <property type="match status" value="1"/>
</dbReference>
<dbReference type="InterPro" id="IPR008974">
    <property type="entry name" value="TRAF-like"/>
</dbReference>
<dbReference type="InParanoid" id="A0A7N2R3F5"/>
<reference evidence="1" key="2">
    <citation type="submission" date="2021-01" db="UniProtKB">
        <authorList>
            <consortium name="EnsemblPlants"/>
        </authorList>
    </citation>
    <scope>IDENTIFICATION</scope>
</reference>
<dbReference type="EMBL" id="LRBV02000004">
    <property type="status" value="NOT_ANNOTATED_CDS"/>
    <property type="molecule type" value="Genomic_DNA"/>
</dbReference>
<dbReference type="PANTHER" id="PTHR47242:SF1">
    <property type="entry name" value="TRAF-LIKE FAMILY PROTEIN"/>
    <property type="match status" value="1"/>
</dbReference>
<sequence>MEAEANVHNDSKTIYRDSWHKFSTKKKSHSWCDFTPSSTIFDSKLGFLSQNDSILITANILVLHEFEDAGPSILFVYSLCSMSGLKPRISVELSWSLVTEKGVMSTNQSPVTKLTDQLGLLSYSHMS</sequence>
<reference evidence="1 2" key="1">
    <citation type="journal article" date="2016" name="G3 (Bethesda)">
        <title>First Draft Assembly and Annotation of the Genome of a California Endemic Oak Quercus lobata Nee (Fagaceae).</title>
        <authorList>
            <person name="Sork V.L."/>
            <person name="Fitz-Gibbon S.T."/>
            <person name="Puiu D."/>
            <person name="Crepeau M."/>
            <person name="Gugger P.F."/>
            <person name="Sherman R."/>
            <person name="Stevens K."/>
            <person name="Langley C.H."/>
            <person name="Pellegrini M."/>
            <person name="Salzberg S.L."/>
        </authorList>
    </citation>
    <scope>NUCLEOTIDE SEQUENCE [LARGE SCALE GENOMIC DNA]</scope>
    <source>
        <strain evidence="1 2">cv. SW786</strain>
    </source>
</reference>
<dbReference type="EnsemblPlants" id="QL04p060986:mrna">
    <property type="protein sequence ID" value="QL04p060986:mrna"/>
    <property type="gene ID" value="QL04p060986"/>
</dbReference>
<dbReference type="Gramene" id="QL04p060986:mrna">
    <property type="protein sequence ID" value="QL04p060986:mrna"/>
    <property type="gene ID" value="QL04p060986"/>
</dbReference>
<dbReference type="AlphaFoldDB" id="A0A7N2R3F5"/>
<keyword evidence="2" id="KW-1185">Reference proteome</keyword>